<dbReference type="InterPro" id="IPR046454">
    <property type="entry name" value="GpA_endonuclease"/>
</dbReference>
<keyword evidence="1" id="KW-0378">Hydrolase</keyword>
<gene>
    <name evidence="4" type="ORF">XccvBFoX2_gp03</name>
</gene>
<dbReference type="EC" id="3.1.21.4" evidence="1"/>
<comment type="caution">
    <text evidence="1">Lacks conserved residue(s) required for the propagation of feature annotation.</text>
</comment>
<dbReference type="GO" id="GO:0046872">
    <property type="term" value="F:metal ion binding"/>
    <property type="evidence" value="ECO:0007669"/>
    <property type="project" value="UniProtKB-UniRule"/>
</dbReference>
<dbReference type="InterPro" id="IPR027417">
    <property type="entry name" value="P-loop_NTPase"/>
</dbReference>
<dbReference type="InterPro" id="IPR046453">
    <property type="entry name" value="GpA_ATPase"/>
</dbReference>
<feature type="short sequence motif" description="Walker B motif" evidence="1">
    <location>
        <begin position="191"/>
        <end position="196"/>
    </location>
</feature>
<comment type="domain">
    <text evidence="1">The N-terminus is involved in the formation of the heterotrimer with the small subunit. The N-terminus part contains the translocase activity involved in DNA packaging. At the N-terminus, there is a high affinity ATPase center that is probably needed for the packaging activity. The Walker A motif of the ATPase center is responsible for interacting with the ATP phosphate and the Q motif governs force generation and the interaction with DNA. The C-terminus contains the site specific endonuclease (cos-cleavage) and strand separation activities required for genome maturation. A second ATPase catalytic site regulates the genome maturation. The C-terminus very end is involved in binding to the procapsid. Contains a basic leucine zipper (bZIP) that may be involved in the formation of the terminase.</text>
</comment>
<protein>
    <recommendedName>
        <fullName evidence="1">Terminase, large subunit</fullName>
    </recommendedName>
    <alternativeName>
        <fullName evidence="1">DNA-packaging protein</fullName>
    </alternativeName>
    <alternativeName>
        <fullName evidence="1">Large terminase protein</fullName>
    </alternativeName>
    <domain>
        <recommendedName>
            <fullName evidence="1">Endonuclease</fullName>
            <ecNumber evidence="1">3.1.21.4</ecNumber>
        </recommendedName>
    </domain>
    <domain>
        <recommendedName>
            <fullName evidence="1">ATPase</fullName>
            <ecNumber evidence="1">3.6.4.-</ecNumber>
        </recommendedName>
    </domain>
</protein>
<dbReference type="GO" id="GO:0005524">
    <property type="term" value="F:ATP binding"/>
    <property type="evidence" value="ECO:0007669"/>
    <property type="project" value="UniProtKB-UniRule"/>
</dbReference>
<dbReference type="SMR" id="A0A858NPF9"/>
<keyword evidence="1" id="KW-1035">Host cytoplasm</keyword>
<dbReference type="GO" id="GO:0016887">
    <property type="term" value="F:ATP hydrolysis activity"/>
    <property type="evidence" value="ECO:0007669"/>
    <property type="project" value="UniProtKB-UniRule"/>
</dbReference>
<comment type="similarity">
    <text evidence="1">Belongs to the lambdavirus large terminase family.</text>
</comment>
<evidence type="ECO:0000259" key="3">
    <source>
        <dbReference type="Pfam" id="PF20454"/>
    </source>
</evidence>
<comment type="subcellular location">
    <subcellularLocation>
        <location evidence="1">Host cytoplasm</location>
    </subcellularLocation>
    <text evidence="1">The terminase lies at a unique vertex of the procapsid during viral DNA packaging.</text>
</comment>
<feature type="domain" description="Phage terminase large subunit GpA ATPase" evidence="2">
    <location>
        <begin position="62"/>
        <end position="330"/>
    </location>
</feature>
<dbReference type="GO" id="GO:0019073">
    <property type="term" value="P:viral DNA genome packaging"/>
    <property type="evidence" value="ECO:0007669"/>
    <property type="project" value="UniProtKB-UniRule"/>
</dbReference>
<accession>A0A858NPF9</accession>
<evidence type="ECO:0000256" key="1">
    <source>
        <dbReference type="HAMAP-Rule" id="MF_04144"/>
    </source>
</evidence>
<comment type="catalytic activity">
    <reaction evidence="1">
        <text>Endonucleolytic cleavage of DNA to give specific double-stranded fragments with terminal 5'-phosphates.</text>
        <dbReference type="EC" id="3.1.21.4"/>
    </reaction>
</comment>
<keyword evidence="1" id="KW-0067">ATP-binding</keyword>
<keyword evidence="1" id="KW-0231">Viral genome packaging</keyword>
<proteinExistence type="inferred from homology"/>
<keyword evidence="1" id="KW-0547">Nucleotide-binding</keyword>
<dbReference type="GO" id="GO:0098009">
    <property type="term" value="C:viral terminase, large subunit"/>
    <property type="evidence" value="ECO:0007669"/>
    <property type="project" value="UniProtKB-UniRule"/>
</dbReference>
<feature type="short sequence motif" description="Walker A motif" evidence="1">
    <location>
        <begin position="94"/>
        <end position="101"/>
    </location>
</feature>
<dbReference type="Gene3D" id="3.40.50.300">
    <property type="entry name" value="P-loop containing nucleotide triphosphate hydrolases"/>
    <property type="match status" value="1"/>
</dbReference>
<keyword evidence="1" id="KW-0460">Magnesium</keyword>
<evidence type="ECO:0000313" key="5">
    <source>
        <dbReference type="Proteomes" id="UP000671963"/>
    </source>
</evidence>
<feature type="binding site" evidence="1">
    <location>
        <position position="417"/>
    </location>
    <ligand>
        <name>Mg(2+)</name>
        <dbReference type="ChEBI" id="CHEBI:18420"/>
        <note>catalytic; for nuclease activity</note>
    </ligand>
</feature>
<comment type="subunit">
    <text evidence="1">Interacts (via N-terminus) with the terminase small subunit (via C-terminus); the active complex is probably heterooligomeric. Interacts (via C-terminus) with the portal protein; this interaction allows the packaging of viral DNA.</text>
</comment>
<sequence length="697" mass="77475">MANPTWRMDRARLNNFIDTAQFSNPAGIRQAVLRSIEHLIPPPDILPSEFAERNIVIPVGNAVPGPIRFDAAAYQKGMINVIKEPGINRVSYMLGAQLGKTTIQQAITAYFIAHDPRSQIWLMPSEGDTLTFRATKLIPMLEANPKIADRMAKPRGREGQNNSRMISFVGGWLVFSWAGSAKTLRGRSAPVTLADEIDGMEDAGTAEKNEGDPVQLLMQRAASFSSSGQNLHIESSTPTVKNFSRIESAHDQGDQRKFWIPCQHCGERQVLKWENVTWNGRQFDEHGKISHEADAGFRDHEVDSAGYLCEHCGVIWSDGDRVAAVRDGVWIASMPTKNHASFHLSELYSPFRKLRDIVQSYLDKLAVDSWNTFVNVSLAQTYEETGEKVDPTGLVARAEHYAADVPMGGVYITAGIDMQADRLECEIVAWGVGEESWALGYHTLWGDPVAGDVFEDLSDLLETTFTHETGAPMRIAAACMDTGGTNGCTQAAYEYLRGKTGRRLFGIKGIGGWGRPIVEKLVRKQSGKNARKVDIFGVGVDEGKLVTLRRLAVANPGPGYCHVPADRYDVQEWAKQITSEKMRVSYIKGEPKRYWWKPDKARNEALDCRVYALAALKIMNPSFKRIRERMMSHPRAQQVAETPEPAQKQVQLMRQAAPEPAEIPDMETAPVKPQNTVIKRSAAARRGSGSNWVTGWK</sequence>
<dbReference type="Proteomes" id="UP000671963">
    <property type="component" value="Segment"/>
</dbReference>
<dbReference type="GO" id="GO:0009036">
    <property type="term" value="F:type II site-specific deoxyribonuclease activity"/>
    <property type="evidence" value="ECO:0007669"/>
    <property type="project" value="UniProtKB-UniRule"/>
</dbReference>
<evidence type="ECO:0000313" key="4">
    <source>
        <dbReference type="EMBL" id="QJB21822.1"/>
    </source>
</evidence>
<comment type="function">
    <text evidence="1">The terminase large subunit acts as an ATP driven molecular motor necessary for viral DNA translocation into empty capsids and as an endonuclease that cuts the viral genome from the concetamer to initiate and to end the packaging reaction. The terminase lies at a unique vertex of the procapsid and is composed of two subunits, a small terminase subunit involved in viral DNA recognition, and a large terminase subunit possessing endonucleolytic and ATPase activities (DNA maturation and packaging). The endonuclease activity cleaves the viral DNA generating 5'overhangs. The strand separation activity separates the cohesive ends generating the single-stranded 'sticky' ends of the mature genome. The DNA-terminase complex binds to the portal of the procapsid thereby activating the translocase activity of the terminase. The terminase packages the viral DNA into the procapsid until the next concatemer reaches the complex. The downstream site is then cut generating the mature right end of the genome, the heterotrimer undocks from the DNA-filled head and remains bound to the left end of concatemer's next genome.</text>
</comment>
<dbReference type="HAMAP" id="MF_04144">
    <property type="entry name" value="TERL_LAMBDA"/>
    <property type="match status" value="1"/>
</dbReference>
<keyword evidence="1" id="KW-0479">Metal-binding</keyword>
<evidence type="ECO:0000259" key="2">
    <source>
        <dbReference type="Pfam" id="PF05876"/>
    </source>
</evidence>
<name>A0A858NPF9_9CAUD</name>
<dbReference type="GO" id="GO:0030430">
    <property type="term" value="C:host cell cytoplasm"/>
    <property type="evidence" value="ECO:0007669"/>
    <property type="project" value="UniProtKB-SubCell"/>
</dbReference>
<organism evidence="4 5">
    <name type="scientific">Xanthomonas phage FoX2</name>
    <dbReference type="NCBI Taxonomy" id="2723898"/>
    <lineage>
        <taxon>Viruses</taxon>
        <taxon>Duplodnaviria</taxon>
        <taxon>Heunggongvirae</taxon>
        <taxon>Uroviricota</taxon>
        <taxon>Caudoviricetes</taxon>
        <taxon>Foxunavirus</taxon>
        <taxon>Foxunavirus fox2</taxon>
    </lineage>
</organism>
<feature type="active site" description="For ATPase activity" evidence="1">
    <location>
        <position position="196"/>
    </location>
</feature>
<keyword evidence="5" id="KW-1185">Reference proteome</keyword>
<keyword evidence="1" id="KW-0540">Nuclease</keyword>
<dbReference type="EC" id="3.6.4.-" evidence="1"/>
<keyword evidence="1" id="KW-0255">Endonuclease</keyword>
<feature type="domain" description="Terminase large subunit GpA endonuclease" evidence="3">
    <location>
        <begin position="339"/>
        <end position="622"/>
    </location>
</feature>
<dbReference type="EMBL" id="MT161382">
    <property type="protein sequence ID" value="QJB21822.1"/>
    <property type="molecule type" value="Genomic_DNA"/>
</dbReference>
<dbReference type="InterPro" id="IPR008866">
    <property type="entry name" value="Phage_lambda_GpA-like"/>
</dbReference>
<comment type="cofactor">
    <cofactor evidence="1">
        <name>Mg(2+)</name>
        <dbReference type="ChEBI" id="CHEBI:18420"/>
    </cofactor>
</comment>
<dbReference type="Pfam" id="PF20454">
    <property type="entry name" value="GpA_nuclease"/>
    <property type="match status" value="1"/>
</dbReference>
<keyword evidence="1" id="KW-1188">Viral release from host cell</keyword>
<dbReference type="Pfam" id="PF05876">
    <property type="entry name" value="GpA_ATPase"/>
    <property type="match status" value="1"/>
</dbReference>
<reference evidence="4 5" key="1">
    <citation type="submission" date="2020-03" db="EMBL/GenBank/DDBJ databases">
        <title>Development of an integrated pest management strategy to control Xanthomonas campestris pv. campestris by using bacteriophages.</title>
        <authorList>
            <person name="Holtappels D."/>
            <person name="Rombouts S."/>
            <person name="Lavigne R."/>
            <person name="Wagemans J."/>
        </authorList>
    </citation>
    <scope>NUCLEOTIDE SEQUENCE [LARGE SCALE GENOMIC DNA]</scope>
</reference>